<dbReference type="Proteomes" id="UP000075320">
    <property type="component" value="Unassembled WGS sequence"/>
</dbReference>
<evidence type="ECO:0000313" key="3">
    <source>
        <dbReference type="Proteomes" id="UP000075320"/>
    </source>
</evidence>
<sequence length="451" mass="51029">MKKIKILASILLSLVSFSSLALNLNDLQGDSKTTYSSPRGVQEVCVVPKKWPGGMYKKEDPAKETTLCSYDFHRNVGICPKYTSTNPAILLLEPTAQYPKEVIDASQCNYKAMDLNNEAKFKQSISCSYTPAILAYYHVSRALGGGGQVPVNVIRTMDIRIHEDLANKAVNHLRDSKDLIKTIWEQFARTHQNPQNYPLLYDSTQTQVYGALIDNIKKEEQYIEVSGTGSYDRRYERFMQQKPFLRLTDAQSVSQSVGTSDFTKVAQIVLQMKDVSDMVILDRILSQQDRIGNIHFKLFWYFVEPGSNTFSRKKSDAKIENGKIIVPPAESQIMAGKQAVLLKEMILKDNDCGVIKTNMMKEVGALEKVRHLSYSTYRHLLRFAQDLNSSAAKDFFKAELLFSENDFAGIFKNTQEVRNILVTKCQQGQLHFDVDLEDYVPGAKPPARSCL</sequence>
<protein>
    <recommendedName>
        <fullName evidence="4">Periplasmic protein</fullName>
    </recommendedName>
</protein>
<organism evidence="2 3">
    <name type="scientific">Bdellovibrio bacteriovorus</name>
    <dbReference type="NCBI Taxonomy" id="959"/>
    <lineage>
        <taxon>Bacteria</taxon>
        <taxon>Pseudomonadati</taxon>
        <taxon>Bdellovibrionota</taxon>
        <taxon>Bdellovibrionia</taxon>
        <taxon>Bdellovibrionales</taxon>
        <taxon>Pseudobdellovibrionaceae</taxon>
        <taxon>Bdellovibrio</taxon>
    </lineage>
</organism>
<comment type="caution">
    <text evidence="2">The sequence shown here is derived from an EMBL/GenBank/DDBJ whole genome shotgun (WGS) entry which is preliminary data.</text>
</comment>
<evidence type="ECO:0000313" key="2">
    <source>
        <dbReference type="EMBL" id="KYG66047.1"/>
    </source>
</evidence>
<dbReference type="AlphaFoldDB" id="A0A150WP15"/>
<gene>
    <name evidence="2" type="ORF">AZI86_02985</name>
</gene>
<dbReference type="RefSeq" id="WP_061833613.1">
    <property type="nucleotide sequence ID" value="NZ_LUKE01000001.1"/>
</dbReference>
<dbReference type="OrthoDB" id="5287903at2"/>
<accession>A0A150WP15</accession>
<name>A0A150WP15_BDEBC</name>
<keyword evidence="1" id="KW-0732">Signal</keyword>
<dbReference type="EMBL" id="LUKE01000001">
    <property type="protein sequence ID" value="KYG66047.1"/>
    <property type="molecule type" value="Genomic_DNA"/>
</dbReference>
<evidence type="ECO:0000256" key="1">
    <source>
        <dbReference type="SAM" id="SignalP"/>
    </source>
</evidence>
<evidence type="ECO:0008006" key="4">
    <source>
        <dbReference type="Google" id="ProtNLM"/>
    </source>
</evidence>
<feature type="chain" id="PRO_5007573364" description="Periplasmic protein" evidence="1">
    <location>
        <begin position="22"/>
        <end position="451"/>
    </location>
</feature>
<proteinExistence type="predicted"/>
<feature type="signal peptide" evidence="1">
    <location>
        <begin position="1"/>
        <end position="21"/>
    </location>
</feature>
<reference evidence="2 3" key="1">
    <citation type="submission" date="2016-03" db="EMBL/GenBank/DDBJ databases">
        <authorList>
            <person name="Ploux O."/>
        </authorList>
    </citation>
    <scope>NUCLEOTIDE SEQUENCE [LARGE SCALE GENOMIC DNA]</scope>
    <source>
        <strain evidence="2 3">R0</strain>
    </source>
</reference>
<keyword evidence="3" id="KW-1185">Reference proteome</keyword>